<dbReference type="Proteomes" id="UP000008177">
    <property type="component" value="Unplaced contigs"/>
</dbReference>
<accession>G2YQ10</accession>
<dbReference type="EMBL" id="FQ790348">
    <property type="protein sequence ID" value="CCD53708.1"/>
    <property type="molecule type" value="Genomic_DNA"/>
</dbReference>
<feature type="domain" description="LYR motif-containing protein Cup1-like N-terminal" evidence="2">
    <location>
        <begin position="52"/>
        <end position="150"/>
    </location>
</feature>
<evidence type="ECO:0000313" key="3">
    <source>
        <dbReference type="EMBL" id="CCD53708.1"/>
    </source>
</evidence>
<feature type="compositionally biased region" description="Basic and acidic residues" evidence="1">
    <location>
        <begin position="422"/>
        <end position="431"/>
    </location>
</feature>
<dbReference type="HOGENOM" id="CLU_037437_1_0_1"/>
<evidence type="ECO:0000259" key="2">
    <source>
        <dbReference type="Pfam" id="PF20263"/>
    </source>
</evidence>
<gene>
    <name evidence="3" type="ORF">BofuT4_P132620.1</name>
</gene>
<proteinExistence type="predicted"/>
<feature type="region of interest" description="Disordered" evidence="1">
    <location>
        <begin position="403"/>
        <end position="431"/>
    </location>
</feature>
<dbReference type="InterPro" id="IPR046896">
    <property type="entry name" value="Cup1-like_N"/>
</dbReference>
<feature type="region of interest" description="Disordered" evidence="1">
    <location>
        <begin position="291"/>
        <end position="310"/>
    </location>
</feature>
<dbReference type="OrthoDB" id="5521299at2759"/>
<protein>
    <recommendedName>
        <fullName evidence="2">LYR motif-containing protein Cup1-like N-terminal domain-containing protein</fullName>
    </recommendedName>
</protein>
<evidence type="ECO:0000313" key="4">
    <source>
        <dbReference type="Proteomes" id="UP000008177"/>
    </source>
</evidence>
<dbReference type="AlphaFoldDB" id="G2YQ10"/>
<dbReference type="InParanoid" id="G2YQ10"/>
<sequence>MVLTRFLHFTSLNTACRLQTTASIAPMPSVSKNVYPLHLQVKEYLPHFRRQYRALLREATYLPDSAARTFVHDLLVKRFNPPDPRKLNPKYWGTDYLRSKVDVKKLQTRSKKNATKLHLLERVNLEGSVPDLQHVLLRTYGRAGHRRRELVTQLLRPGEDEMPQDDTALSQIIDSQISKNLDATKDVEIDKANAVPKRQRREHKEMHLFLMSQQANNPMESMRGKIKKLTPDIPSTNVWGRVLPEKRKQNLQRTWWASLLERVLPPLPEHEWNRLRDLAEGTQPIECPRPRRKAAIPRNGNEDTKSAGEEMNSLYTKPARLNTDVWAETTTKADLDDPQASNTPQNNRTRAMRRLYGMIWSLSSKMVQDENTKQYTITWGGQRSPSAAGEITKPSFRDAEFFELPDDGLAQGSADRKVRKSVQRETKQLKH</sequence>
<dbReference type="eggNOG" id="ENOG502S9TZ">
    <property type="taxonomic scope" value="Eukaryota"/>
</dbReference>
<reference evidence="4" key="1">
    <citation type="journal article" date="2011" name="PLoS Genet.">
        <title>Genomic analysis of the necrotrophic fungal pathogens Sclerotinia sclerotiorum and Botrytis cinerea.</title>
        <authorList>
            <person name="Amselem J."/>
            <person name="Cuomo C.A."/>
            <person name="van Kan J.A."/>
            <person name="Viaud M."/>
            <person name="Benito E.P."/>
            <person name="Couloux A."/>
            <person name="Coutinho P.M."/>
            <person name="de Vries R.P."/>
            <person name="Dyer P.S."/>
            <person name="Fillinger S."/>
            <person name="Fournier E."/>
            <person name="Gout L."/>
            <person name="Hahn M."/>
            <person name="Kohn L."/>
            <person name="Lapalu N."/>
            <person name="Plummer K.M."/>
            <person name="Pradier J.M."/>
            <person name="Quevillon E."/>
            <person name="Sharon A."/>
            <person name="Simon A."/>
            <person name="ten Have A."/>
            <person name="Tudzynski B."/>
            <person name="Tudzynski P."/>
            <person name="Wincker P."/>
            <person name="Andrew M."/>
            <person name="Anthouard V."/>
            <person name="Beever R.E."/>
            <person name="Beffa R."/>
            <person name="Benoit I."/>
            <person name="Bouzid O."/>
            <person name="Brault B."/>
            <person name="Chen Z."/>
            <person name="Choquer M."/>
            <person name="Collemare J."/>
            <person name="Cotton P."/>
            <person name="Danchin E.G."/>
            <person name="Da Silva C."/>
            <person name="Gautier A."/>
            <person name="Giraud C."/>
            <person name="Giraud T."/>
            <person name="Gonzalez C."/>
            <person name="Grossetete S."/>
            <person name="Guldener U."/>
            <person name="Henrissat B."/>
            <person name="Howlett B.J."/>
            <person name="Kodira C."/>
            <person name="Kretschmer M."/>
            <person name="Lappartient A."/>
            <person name="Leroch M."/>
            <person name="Levis C."/>
            <person name="Mauceli E."/>
            <person name="Neuveglise C."/>
            <person name="Oeser B."/>
            <person name="Pearson M."/>
            <person name="Poulain J."/>
            <person name="Poussereau N."/>
            <person name="Quesneville H."/>
            <person name="Rascle C."/>
            <person name="Schumacher J."/>
            <person name="Segurens B."/>
            <person name="Sexton A."/>
            <person name="Silva E."/>
            <person name="Sirven C."/>
            <person name="Soanes D.M."/>
            <person name="Talbot N.J."/>
            <person name="Templeton M."/>
            <person name="Yandava C."/>
            <person name="Yarden O."/>
            <person name="Zeng Q."/>
            <person name="Rollins J.A."/>
            <person name="Lebrun M.H."/>
            <person name="Dickman M."/>
        </authorList>
    </citation>
    <scope>NUCLEOTIDE SEQUENCE [LARGE SCALE GENOMIC DNA]</scope>
    <source>
        <strain evidence="4">T4</strain>
    </source>
</reference>
<organism evidence="3 4">
    <name type="scientific">Botryotinia fuckeliana (strain T4)</name>
    <name type="common">Noble rot fungus</name>
    <name type="synonym">Botrytis cinerea</name>
    <dbReference type="NCBI Taxonomy" id="999810"/>
    <lineage>
        <taxon>Eukaryota</taxon>
        <taxon>Fungi</taxon>
        <taxon>Dikarya</taxon>
        <taxon>Ascomycota</taxon>
        <taxon>Pezizomycotina</taxon>
        <taxon>Leotiomycetes</taxon>
        <taxon>Helotiales</taxon>
        <taxon>Sclerotiniaceae</taxon>
        <taxon>Botrytis</taxon>
    </lineage>
</organism>
<name>G2YQ10_BOTF4</name>
<dbReference type="Pfam" id="PF20263">
    <property type="entry name" value="LYRM2-like"/>
    <property type="match status" value="1"/>
</dbReference>
<evidence type="ECO:0000256" key="1">
    <source>
        <dbReference type="SAM" id="MobiDB-lite"/>
    </source>
</evidence>